<accession>A0A8C9RAV2</accession>
<comment type="subcellular location">
    <subcellularLocation>
        <location evidence="1">Membrane</location>
        <topology evidence="1">Single-pass membrane protein</topology>
    </subcellularLocation>
</comment>
<evidence type="ECO:0000256" key="1">
    <source>
        <dbReference type="ARBA" id="ARBA00004167"/>
    </source>
</evidence>
<evidence type="ECO:0000313" key="9">
    <source>
        <dbReference type="Proteomes" id="UP000694397"/>
    </source>
</evidence>
<keyword evidence="4 7" id="KW-0812">Transmembrane</keyword>
<organism evidence="8 9">
    <name type="scientific">Scleropages formosus</name>
    <name type="common">Asian bonytongue</name>
    <name type="synonym">Osteoglossum formosum</name>
    <dbReference type="NCBI Taxonomy" id="113540"/>
    <lineage>
        <taxon>Eukaryota</taxon>
        <taxon>Metazoa</taxon>
        <taxon>Chordata</taxon>
        <taxon>Craniata</taxon>
        <taxon>Vertebrata</taxon>
        <taxon>Euteleostomi</taxon>
        <taxon>Actinopterygii</taxon>
        <taxon>Neopterygii</taxon>
        <taxon>Teleostei</taxon>
        <taxon>Osteoglossocephala</taxon>
        <taxon>Osteoglossomorpha</taxon>
        <taxon>Osteoglossiformes</taxon>
        <taxon>Osteoglossidae</taxon>
        <taxon>Scleropages</taxon>
    </lineage>
</organism>
<dbReference type="GeneTree" id="ENSGT00990000212741"/>
<comment type="similarity">
    <text evidence="2 7">Belongs to the FXYD family.</text>
</comment>
<dbReference type="PANTHER" id="PTHR14132">
    <property type="entry name" value="SODIUM/POTASSIUM-TRANSPORTING ATPASE SUBUNIT GAMMA"/>
    <property type="match status" value="1"/>
</dbReference>
<dbReference type="AlphaFoldDB" id="A0A8C9RAV2"/>
<proteinExistence type="inferred from homology"/>
<keyword evidence="9" id="KW-1185">Reference proteome</keyword>
<evidence type="ECO:0000256" key="4">
    <source>
        <dbReference type="ARBA" id="ARBA00022692"/>
    </source>
</evidence>
<evidence type="ECO:0000256" key="5">
    <source>
        <dbReference type="ARBA" id="ARBA00023065"/>
    </source>
</evidence>
<name>A0A8C9RAV2_SCLFO</name>
<reference evidence="8" key="3">
    <citation type="submission" date="2025-09" db="UniProtKB">
        <authorList>
            <consortium name="Ensembl"/>
        </authorList>
    </citation>
    <scope>IDENTIFICATION</scope>
</reference>
<dbReference type="GO" id="GO:0016020">
    <property type="term" value="C:membrane"/>
    <property type="evidence" value="ECO:0007669"/>
    <property type="project" value="UniProtKB-SubCell"/>
</dbReference>
<evidence type="ECO:0000313" key="8">
    <source>
        <dbReference type="Ensembl" id="ENSSFOP00015008315.2"/>
    </source>
</evidence>
<sequence length="43" mass="5013">FSFSEVTEFGDDDFTFDYEVLRKWGLILAVVFFVLGLTIIFSK</sequence>
<dbReference type="GO" id="GO:0017080">
    <property type="term" value="F:sodium channel regulator activity"/>
    <property type="evidence" value="ECO:0007669"/>
    <property type="project" value="TreeGrafter"/>
</dbReference>
<evidence type="ECO:0000256" key="7">
    <source>
        <dbReference type="RuleBase" id="RU364131"/>
    </source>
</evidence>
<dbReference type="GO" id="GO:0006811">
    <property type="term" value="P:monoatomic ion transport"/>
    <property type="evidence" value="ECO:0007669"/>
    <property type="project" value="UniProtKB-KW"/>
</dbReference>
<dbReference type="Proteomes" id="UP000694397">
    <property type="component" value="Chromosome 4"/>
</dbReference>
<reference evidence="8" key="2">
    <citation type="submission" date="2025-08" db="UniProtKB">
        <authorList>
            <consortium name="Ensembl"/>
        </authorList>
    </citation>
    <scope>IDENTIFICATION</scope>
</reference>
<evidence type="ECO:0000256" key="6">
    <source>
        <dbReference type="ARBA" id="ARBA00023136"/>
    </source>
</evidence>
<evidence type="ECO:0000256" key="2">
    <source>
        <dbReference type="ARBA" id="ARBA00005948"/>
    </source>
</evidence>
<keyword evidence="3 7" id="KW-0813">Transport</keyword>
<keyword evidence="6 7" id="KW-0472">Membrane</keyword>
<dbReference type="InterPro" id="IPR000272">
    <property type="entry name" value="Ion-transport_regulator_FXYD"/>
</dbReference>
<dbReference type="Pfam" id="PF02038">
    <property type="entry name" value="ATP1G1_PLM_MAT8"/>
    <property type="match status" value="1"/>
</dbReference>
<keyword evidence="7" id="KW-1133">Transmembrane helix</keyword>
<dbReference type="PANTHER" id="PTHR14132:SF22">
    <property type="entry name" value="FXYD DOMAIN-CONTAINING ION TRANSPORT REGULATOR"/>
    <property type="match status" value="1"/>
</dbReference>
<feature type="transmembrane region" description="Helical" evidence="7">
    <location>
        <begin position="24"/>
        <end position="42"/>
    </location>
</feature>
<dbReference type="Gene3D" id="1.20.5.780">
    <property type="entry name" value="Single helix bin"/>
    <property type="match status" value="1"/>
</dbReference>
<protein>
    <recommendedName>
        <fullName evidence="7">FXYD domain-containing ion transport regulator</fullName>
    </recommendedName>
</protein>
<keyword evidence="5 7" id="KW-0406">Ion transport</keyword>
<dbReference type="OrthoDB" id="8430468at2759"/>
<reference evidence="8 9" key="1">
    <citation type="submission" date="2019-04" db="EMBL/GenBank/DDBJ databases">
        <authorList>
            <consortium name="Wellcome Sanger Institute Data Sharing"/>
        </authorList>
    </citation>
    <scope>NUCLEOTIDE SEQUENCE [LARGE SCALE GENOMIC DNA]</scope>
</reference>
<dbReference type="Ensembl" id="ENSSFOT00015008433.2">
    <property type="protein sequence ID" value="ENSSFOP00015008315.2"/>
    <property type="gene ID" value="ENSSFOG00015005441.2"/>
</dbReference>
<dbReference type="GO" id="GO:0043269">
    <property type="term" value="P:regulation of monoatomic ion transport"/>
    <property type="evidence" value="ECO:0007669"/>
    <property type="project" value="InterPro"/>
</dbReference>
<evidence type="ECO:0000256" key="3">
    <source>
        <dbReference type="ARBA" id="ARBA00022448"/>
    </source>
</evidence>